<name>A0A2P2CI06_9ZZZZ</name>
<dbReference type="Pfam" id="PF06224">
    <property type="entry name" value="AlkZ-like"/>
    <property type="match status" value="1"/>
</dbReference>
<dbReference type="PANTHER" id="PTHR38479:SF2">
    <property type="entry name" value="WINGED HELIX DNA-BINDING DOMAIN-CONTAINING PROTEIN"/>
    <property type="match status" value="1"/>
</dbReference>
<accession>A0A2P2CI06</accession>
<dbReference type="InterPro" id="IPR009351">
    <property type="entry name" value="AlkZ-like"/>
</dbReference>
<dbReference type="AlphaFoldDB" id="A0A2P2CI06"/>
<proteinExistence type="predicted"/>
<gene>
    <name evidence="1" type="ORF">NOCA1260082</name>
</gene>
<sequence length="362" mass="39509">MGLSWDDLAGAALARQFPDPAPDVGGRLTQVGPVQAQTARSPFLGLAARFPGTTRAEVEAAYETGAIVRGSTIRGTVHTATPEQYAALGAVTRVGQRTLWQRLLRLERSTLEDLWAATEDFAADWRTTDDLQDHLHRWLVEHEGHDDVTTNAAGRYLAFGHGGLVRRPINGDWAGQGAPEYRTLPPVVAVTLADAVLLHLRCHGPASRHDLAWWSGLGLRAVDQLLAELDGLVSEDGPDGRTYVALPDAPPARELEDVRLLPEFDALMCGYDPAARIRFARREHLDRLWVGANGMVLPPLLVDGRITGYWRATGSAKRRPLEVVWFAGTRKPRKAELDAPVGALETGLGITVTDVTLTREQV</sequence>
<evidence type="ECO:0008006" key="2">
    <source>
        <dbReference type="Google" id="ProtNLM"/>
    </source>
</evidence>
<dbReference type="EMBL" id="CZKB01000019">
    <property type="protein sequence ID" value="CUR61644.1"/>
    <property type="molecule type" value="Genomic_DNA"/>
</dbReference>
<reference evidence="1" key="1">
    <citation type="submission" date="2015-08" db="EMBL/GenBank/DDBJ databases">
        <authorList>
            <person name="Babu N.S."/>
            <person name="Beckwith C.J."/>
            <person name="Beseler K.G."/>
            <person name="Brison A."/>
            <person name="Carone J.V."/>
            <person name="Caskin T.P."/>
            <person name="Diamond M."/>
            <person name="Durham M.E."/>
            <person name="Foxe J.M."/>
            <person name="Go M."/>
            <person name="Henderson B.A."/>
            <person name="Jones I.B."/>
            <person name="McGettigan J.A."/>
            <person name="Micheletti S.J."/>
            <person name="Nasrallah M.E."/>
            <person name="Ortiz D."/>
            <person name="Piller C.R."/>
            <person name="Privatt S.R."/>
            <person name="Schneider S.L."/>
            <person name="Sharp S."/>
            <person name="Smith T.C."/>
            <person name="Stanton J.D."/>
            <person name="Ullery H.E."/>
            <person name="Wilson R.J."/>
            <person name="Serrano M.G."/>
            <person name="Buck G."/>
            <person name="Lee V."/>
            <person name="Wang Y."/>
            <person name="Carvalho R."/>
            <person name="Voegtly L."/>
            <person name="Shi R."/>
            <person name="Duckworth R."/>
            <person name="Johnson A."/>
            <person name="Loviza R."/>
            <person name="Walstead R."/>
            <person name="Shah Z."/>
            <person name="Kiflezghi M."/>
            <person name="Wade K."/>
            <person name="Ball S.L."/>
            <person name="Bradley K.W."/>
            <person name="Asai D.J."/>
            <person name="Bowman C.A."/>
            <person name="Russell D.A."/>
            <person name="Pope W.H."/>
            <person name="Jacobs-Sera D."/>
            <person name="Hendrix R.W."/>
            <person name="Hatfull G.F."/>
        </authorList>
    </citation>
    <scope>NUCLEOTIDE SEQUENCE</scope>
</reference>
<organism evidence="1">
    <name type="scientific">metagenome</name>
    <dbReference type="NCBI Taxonomy" id="256318"/>
    <lineage>
        <taxon>unclassified sequences</taxon>
        <taxon>metagenomes</taxon>
    </lineage>
</organism>
<dbReference type="PANTHER" id="PTHR38479">
    <property type="entry name" value="LMO0824 PROTEIN"/>
    <property type="match status" value="1"/>
</dbReference>
<protein>
    <recommendedName>
        <fullName evidence="2">Winged helix DNA-binding domain-containing protein</fullName>
    </recommendedName>
</protein>
<evidence type="ECO:0000313" key="1">
    <source>
        <dbReference type="EMBL" id="CUR61644.1"/>
    </source>
</evidence>